<dbReference type="InterPro" id="IPR015943">
    <property type="entry name" value="WD40/YVTN_repeat-like_dom_sf"/>
</dbReference>
<name>A0A9X4QKB5_9BACL</name>
<evidence type="ECO:0000313" key="1">
    <source>
        <dbReference type="EMBL" id="MDG0789513.1"/>
    </source>
</evidence>
<accession>A0A9X4QKB5</accession>
<evidence type="ECO:0000313" key="2">
    <source>
        <dbReference type="Proteomes" id="UP001153387"/>
    </source>
</evidence>
<dbReference type="Pfam" id="PF09684">
    <property type="entry name" value="Tail_P2_I"/>
    <property type="match status" value="1"/>
</dbReference>
<gene>
    <name evidence="1" type="ORF">OMP38_00570</name>
</gene>
<dbReference type="Proteomes" id="UP001153387">
    <property type="component" value="Unassembled WGS sequence"/>
</dbReference>
<dbReference type="SUPFAM" id="SSF63829">
    <property type="entry name" value="Calcium-dependent phosphotriesterase"/>
    <property type="match status" value="1"/>
</dbReference>
<dbReference type="NCBIfam" id="TIGR02242">
    <property type="entry name" value="tail_TIGR02242"/>
    <property type="match status" value="1"/>
</dbReference>
<reference evidence="1 2" key="1">
    <citation type="submission" date="2022-10" db="EMBL/GenBank/DDBJ databases">
        <title>Comparative genomic analysis of Cohnella hashimotonis sp. nov., isolated from the International Space Station.</title>
        <authorList>
            <person name="Simpson A."/>
            <person name="Venkateswaran K."/>
        </authorList>
    </citation>
    <scope>NUCLEOTIDE SEQUENCE [LARGE SCALE GENOMIC DNA]</scope>
    <source>
        <strain evidence="1 2">DSM 18997</strain>
    </source>
</reference>
<dbReference type="AlphaFoldDB" id="A0A9X4QKB5"/>
<dbReference type="InterPro" id="IPR011748">
    <property type="entry name" value="Unchr_phage_tail-like"/>
</dbReference>
<sequence length="702" mass="78692">MDDGALYFSVNRPEHWSRRGRTENLDIGDAVRLRSDARYGVLDTAAFGELEGVGTVSAFAVGLFGRLILLDDAGDLWTYDRHSRHHERLFVSRHGLFSASARLAATGDTLIVADPDGERMLAAYDVNSGQTRWSRTGEWMDGVYCRPLALYADARGVYVLTFADPPSEEEAAAARLSGKARLRILRLGLSGGLIAAIEDDRFVLKLPADGGEHGQPFLTVSPLGDMYVYDSLGRALFAFSAAGELLTRMMLPPLSFAGLAVDSSRQIYVGDSRSMESEGEDDRFILQFGESGELIGKVGGFRGKADAILIDGKDRMYILNGEQQTLAVLDLQPQTLAMPGGGALEGFWLSSAFDSADRETVWHKFTLEADIPDGTQLRVRYFADDSGVRTIEGGIWRIDDWIARTDLTAAEKLRGLSGFWSEPVVNPGDALFFGAKGRYLWMLVEWIGSERSTPALSRMRVYFPRQTLLSYLPAVYQQESGGRGFLERYLALFGTLFDEMEERIDGMARQFDRETVGGGQLRWLASWLGLDTNEYWSDDAIRRLIRAAPDMYRYRGTRRGIERAIETLTGMKPIIVEPAQYKALRERGDWRAVVDRLYGNDPFTFSVLLHPDQARSDMEKVLLRQLVEDIKPAHTEAKLEWLQPWMYLDLHTYLGVNTVLAEPSIFTLGDDRSMPNDTLIVDANMNRRLDAHMRLGMDSEME</sequence>
<dbReference type="RefSeq" id="WP_277563451.1">
    <property type="nucleotide sequence ID" value="NZ_JAPDHZ010000002.1"/>
</dbReference>
<dbReference type="Gene3D" id="2.130.10.10">
    <property type="entry name" value="YVTN repeat-like/Quinoprotein amine dehydrogenase"/>
    <property type="match status" value="1"/>
</dbReference>
<proteinExistence type="predicted"/>
<keyword evidence="2" id="KW-1185">Reference proteome</keyword>
<comment type="caution">
    <text evidence="1">The sequence shown here is derived from an EMBL/GenBank/DDBJ whole genome shotgun (WGS) entry which is preliminary data.</text>
</comment>
<dbReference type="EMBL" id="JAPDHZ010000002">
    <property type="protein sequence ID" value="MDG0789513.1"/>
    <property type="molecule type" value="Genomic_DNA"/>
</dbReference>
<protein>
    <submittedName>
        <fullName evidence="1">Phage tail protein</fullName>
    </submittedName>
</protein>
<organism evidence="1 2">
    <name type="scientific">Cohnella ginsengisoli</name>
    <dbReference type="NCBI Taxonomy" id="425004"/>
    <lineage>
        <taxon>Bacteria</taxon>
        <taxon>Bacillati</taxon>
        <taxon>Bacillota</taxon>
        <taxon>Bacilli</taxon>
        <taxon>Bacillales</taxon>
        <taxon>Paenibacillaceae</taxon>
        <taxon>Cohnella</taxon>
    </lineage>
</organism>
<dbReference type="InterPro" id="IPR006521">
    <property type="entry name" value="Tail_protein_I"/>
</dbReference>